<dbReference type="AlphaFoldDB" id="I1BKQ5"/>
<dbReference type="SUPFAM" id="SSF47954">
    <property type="entry name" value="Cyclin-like"/>
    <property type="match status" value="1"/>
</dbReference>
<dbReference type="GeneID" id="93608461"/>
<dbReference type="RefSeq" id="XP_067512181.1">
    <property type="nucleotide sequence ID" value="XM_067656080.1"/>
</dbReference>
<organism evidence="1 2">
    <name type="scientific">Rhizopus delemar (strain RA 99-880 / ATCC MYA-4621 / FGSC 9543 / NRRL 43880)</name>
    <name type="common">Mucormycosis agent</name>
    <name type="synonym">Rhizopus arrhizus var. delemar</name>
    <dbReference type="NCBI Taxonomy" id="246409"/>
    <lineage>
        <taxon>Eukaryota</taxon>
        <taxon>Fungi</taxon>
        <taxon>Fungi incertae sedis</taxon>
        <taxon>Mucoromycota</taxon>
        <taxon>Mucoromycotina</taxon>
        <taxon>Mucoromycetes</taxon>
        <taxon>Mucorales</taxon>
        <taxon>Mucorineae</taxon>
        <taxon>Rhizopodaceae</taxon>
        <taxon>Rhizopus</taxon>
    </lineage>
</organism>
<evidence type="ECO:0008006" key="3">
    <source>
        <dbReference type="Google" id="ProtNLM"/>
    </source>
</evidence>
<proteinExistence type="predicted"/>
<name>I1BKQ5_RHIO9</name>
<evidence type="ECO:0000313" key="1">
    <source>
        <dbReference type="EMBL" id="EIE76785.1"/>
    </source>
</evidence>
<accession>I1BKQ5</accession>
<dbReference type="STRING" id="246409.I1BKQ5"/>
<evidence type="ECO:0000313" key="2">
    <source>
        <dbReference type="Proteomes" id="UP000009138"/>
    </source>
</evidence>
<dbReference type="Proteomes" id="UP000009138">
    <property type="component" value="Unassembled WGS sequence"/>
</dbReference>
<gene>
    <name evidence="1" type="ORF">RO3G_01489</name>
</gene>
<keyword evidence="2" id="KW-1185">Reference proteome</keyword>
<protein>
    <recommendedName>
        <fullName evidence="3">Cyclin N-terminal domain-containing protein</fullName>
    </recommendedName>
</protein>
<dbReference type="InParanoid" id="I1BKQ5"/>
<dbReference type="Gene3D" id="1.10.472.10">
    <property type="entry name" value="Cyclin-like"/>
    <property type="match status" value="1"/>
</dbReference>
<dbReference type="EMBL" id="CH476732">
    <property type="protein sequence ID" value="EIE76785.1"/>
    <property type="molecule type" value="Genomic_DNA"/>
</dbReference>
<dbReference type="VEuPathDB" id="FungiDB:RO3G_01489"/>
<reference evidence="1 2" key="1">
    <citation type="journal article" date="2009" name="PLoS Genet.">
        <title>Genomic analysis of the basal lineage fungus Rhizopus oryzae reveals a whole-genome duplication.</title>
        <authorList>
            <person name="Ma L.-J."/>
            <person name="Ibrahim A.S."/>
            <person name="Skory C."/>
            <person name="Grabherr M.G."/>
            <person name="Burger G."/>
            <person name="Butler M."/>
            <person name="Elias M."/>
            <person name="Idnurm A."/>
            <person name="Lang B.F."/>
            <person name="Sone T."/>
            <person name="Abe A."/>
            <person name="Calvo S.E."/>
            <person name="Corrochano L.M."/>
            <person name="Engels R."/>
            <person name="Fu J."/>
            <person name="Hansberg W."/>
            <person name="Kim J.-M."/>
            <person name="Kodira C.D."/>
            <person name="Koehrsen M.J."/>
            <person name="Liu B."/>
            <person name="Miranda-Saavedra D."/>
            <person name="O'Leary S."/>
            <person name="Ortiz-Castellanos L."/>
            <person name="Poulter R."/>
            <person name="Rodriguez-Romero J."/>
            <person name="Ruiz-Herrera J."/>
            <person name="Shen Y.-Q."/>
            <person name="Zeng Q."/>
            <person name="Galagan J."/>
            <person name="Birren B.W."/>
            <person name="Cuomo C.A."/>
            <person name="Wickes B.L."/>
        </authorList>
    </citation>
    <scope>NUCLEOTIDE SEQUENCE [LARGE SCALE GENOMIC DNA]</scope>
    <source>
        <strain evidence="2">RA 99-880 / ATCC MYA-4621 / FGSC 9543 / NRRL 43880</strain>
    </source>
</reference>
<dbReference type="OrthoDB" id="10250320at2759"/>
<dbReference type="InterPro" id="IPR036915">
    <property type="entry name" value="Cyclin-like_sf"/>
</dbReference>
<sequence length="58" mass="6730">MFIAAIVLASKFIEDSNKMTHAIHKFISPLYNSREMNEMERSFLAVVKVPKNANHFMM</sequence>